<dbReference type="Proteomes" id="UP000824120">
    <property type="component" value="Chromosome 5"/>
</dbReference>
<feature type="compositionally biased region" description="Basic and acidic residues" evidence="1">
    <location>
        <begin position="7"/>
        <end position="20"/>
    </location>
</feature>
<evidence type="ECO:0000313" key="2">
    <source>
        <dbReference type="EMBL" id="KAG5604395.1"/>
    </source>
</evidence>
<evidence type="ECO:0000256" key="1">
    <source>
        <dbReference type="SAM" id="MobiDB-lite"/>
    </source>
</evidence>
<sequence>MFDFLEEEKKKMDKKEEEGRKEEYVSHVEMLGDLGFQHLMQTGLFHVQT</sequence>
<feature type="region of interest" description="Disordered" evidence="1">
    <location>
        <begin position="1"/>
        <end position="20"/>
    </location>
</feature>
<evidence type="ECO:0000313" key="3">
    <source>
        <dbReference type="Proteomes" id="UP000824120"/>
    </source>
</evidence>
<comment type="caution">
    <text evidence="2">The sequence shown here is derived from an EMBL/GenBank/DDBJ whole genome shotgun (WGS) entry which is preliminary data.</text>
</comment>
<dbReference type="AlphaFoldDB" id="A0A9J5YUG7"/>
<keyword evidence="3" id="KW-1185">Reference proteome</keyword>
<reference evidence="2 3" key="1">
    <citation type="submission" date="2020-09" db="EMBL/GenBank/DDBJ databases">
        <title>De no assembly of potato wild relative species, Solanum commersonii.</title>
        <authorList>
            <person name="Cho K."/>
        </authorList>
    </citation>
    <scope>NUCLEOTIDE SEQUENCE [LARGE SCALE GENOMIC DNA]</scope>
    <source>
        <strain evidence="2">LZ3.2</strain>
        <tissue evidence="2">Leaf</tissue>
    </source>
</reference>
<gene>
    <name evidence="2" type="ORF">H5410_025887</name>
</gene>
<accession>A0A9J5YUG7</accession>
<protein>
    <submittedName>
        <fullName evidence="2">Uncharacterized protein</fullName>
    </submittedName>
</protein>
<dbReference type="EMBL" id="JACXVP010000005">
    <property type="protein sequence ID" value="KAG5604395.1"/>
    <property type="molecule type" value="Genomic_DNA"/>
</dbReference>
<proteinExistence type="predicted"/>
<organism evidence="2 3">
    <name type="scientific">Solanum commersonii</name>
    <name type="common">Commerson's wild potato</name>
    <name type="synonym">Commerson's nightshade</name>
    <dbReference type="NCBI Taxonomy" id="4109"/>
    <lineage>
        <taxon>Eukaryota</taxon>
        <taxon>Viridiplantae</taxon>
        <taxon>Streptophyta</taxon>
        <taxon>Embryophyta</taxon>
        <taxon>Tracheophyta</taxon>
        <taxon>Spermatophyta</taxon>
        <taxon>Magnoliopsida</taxon>
        <taxon>eudicotyledons</taxon>
        <taxon>Gunneridae</taxon>
        <taxon>Pentapetalae</taxon>
        <taxon>asterids</taxon>
        <taxon>lamiids</taxon>
        <taxon>Solanales</taxon>
        <taxon>Solanaceae</taxon>
        <taxon>Solanoideae</taxon>
        <taxon>Solaneae</taxon>
        <taxon>Solanum</taxon>
    </lineage>
</organism>
<name>A0A9J5YUG7_SOLCO</name>